<proteinExistence type="predicted"/>
<feature type="domain" description="Phosphatidic acid phosphatase type 2/haloperoxidase" evidence="2">
    <location>
        <begin position="99"/>
        <end position="226"/>
    </location>
</feature>
<dbReference type="EMBL" id="CP042905">
    <property type="protein sequence ID" value="QEE17936.1"/>
    <property type="molecule type" value="Genomic_DNA"/>
</dbReference>
<evidence type="ECO:0000313" key="4">
    <source>
        <dbReference type="Proteomes" id="UP000321408"/>
    </source>
</evidence>
<dbReference type="PANTHER" id="PTHR14969">
    <property type="entry name" value="SPHINGOSINE-1-PHOSPHATE PHOSPHOHYDROLASE"/>
    <property type="match status" value="1"/>
</dbReference>
<protein>
    <submittedName>
        <fullName evidence="3">Phosphatase PAP2 family protein</fullName>
    </submittedName>
</protein>
<gene>
    <name evidence="3" type="ORF">DSAG12_03774</name>
</gene>
<evidence type="ECO:0000259" key="2">
    <source>
        <dbReference type="SMART" id="SM00014"/>
    </source>
</evidence>
<dbReference type="Gene3D" id="1.20.144.10">
    <property type="entry name" value="Phosphatidic acid phosphatase type 2/haloperoxidase"/>
    <property type="match status" value="1"/>
</dbReference>
<organism evidence="3 4">
    <name type="scientific">Promethearchaeum syntrophicum</name>
    <dbReference type="NCBI Taxonomy" id="2594042"/>
    <lineage>
        <taxon>Archaea</taxon>
        <taxon>Promethearchaeati</taxon>
        <taxon>Promethearchaeota</taxon>
        <taxon>Promethearchaeia</taxon>
        <taxon>Promethearchaeales</taxon>
        <taxon>Promethearchaeaceae</taxon>
        <taxon>Promethearchaeum</taxon>
    </lineage>
</organism>
<evidence type="ECO:0000313" key="3">
    <source>
        <dbReference type="EMBL" id="QEE17936.1"/>
    </source>
</evidence>
<keyword evidence="1" id="KW-0472">Membrane</keyword>
<feature type="transmembrane region" description="Helical" evidence="1">
    <location>
        <begin position="277"/>
        <end position="295"/>
    </location>
</feature>
<dbReference type="InterPro" id="IPR036938">
    <property type="entry name" value="PAP2/HPO_sf"/>
</dbReference>
<name>A0A5B9DGT6_9ARCH</name>
<keyword evidence="1" id="KW-0812">Transmembrane</keyword>
<dbReference type="RefSeq" id="WP_147664814.1">
    <property type="nucleotide sequence ID" value="NZ_CP042905.2"/>
</dbReference>
<dbReference type="GO" id="GO:0042392">
    <property type="term" value="F:sphingosine-1-phosphate phosphatase activity"/>
    <property type="evidence" value="ECO:0007669"/>
    <property type="project" value="TreeGrafter"/>
</dbReference>
<feature type="transmembrane region" description="Helical" evidence="1">
    <location>
        <begin position="155"/>
        <end position="173"/>
    </location>
</feature>
<feature type="transmembrane region" description="Helical" evidence="1">
    <location>
        <begin position="97"/>
        <end position="116"/>
    </location>
</feature>
<dbReference type="SMART" id="SM00014">
    <property type="entry name" value="acidPPc"/>
    <property type="match status" value="1"/>
</dbReference>
<feature type="transmembrane region" description="Helical" evidence="1">
    <location>
        <begin position="68"/>
        <end position="85"/>
    </location>
</feature>
<accession>A0A5B9DGT6</accession>
<feature type="transmembrane region" description="Helical" evidence="1">
    <location>
        <begin position="7"/>
        <end position="28"/>
    </location>
</feature>
<dbReference type="KEGG" id="psyt:DSAG12_03774"/>
<dbReference type="CDD" id="cd01610">
    <property type="entry name" value="PAP2_like"/>
    <property type="match status" value="1"/>
</dbReference>
<feature type="transmembrane region" description="Helical" evidence="1">
    <location>
        <begin position="180"/>
        <end position="199"/>
    </location>
</feature>
<evidence type="ECO:0000256" key="1">
    <source>
        <dbReference type="SAM" id="Phobius"/>
    </source>
</evidence>
<dbReference type="SUPFAM" id="SSF48317">
    <property type="entry name" value="Acid phosphatase/Vanadium-dependent haloperoxidase"/>
    <property type="match status" value="1"/>
</dbReference>
<reference evidence="3 4" key="1">
    <citation type="journal article" date="2020" name="Nature">
        <title>Isolation of an archaeon at the prokaryote-eukaryote interface.</title>
        <authorList>
            <person name="Imachi H."/>
            <person name="Nobu M.K."/>
            <person name="Nakahara N."/>
            <person name="Morono Y."/>
            <person name="Ogawara M."/>
            <person name="Takaki Y."/>
            <person name="Takano Y."/>
            <person name="Uematsu K."/>
            <person name="Ikuta T."/>
            <person name="Ito M."/>
            <person name="Matsui Y."/>
            <person name="Miyazaki M."/>
            <person name="Murata K."/>
            <person name="Saito Y."/>
            <person name="Sakai S."/>
            <person name="Song C."/>
            <person name="Tasumi E."/>
            <person name="Yamanaka Y."/>
            <person name="Yamaguchi T."/>
            <person name="Kamagata Y."/>
            <person name="Tamaki H."/>
            <person name="Takai K."/>
        </authorList>
    </citation>
    <scope>NUCLEOTIDE SEQUENCE [LARGE SCALE GENOMIC DNA]</scope>
    <source>
        <strain evidence="3 4">MK-D1</strain>
    </source>
</reference>
<dbReference type="Proteomes" id="UP000321408">
    <property type="component" value="Chromosome"/>
</dbReference>
<dbReference type="InterPro" id="IPR000326">
    <property type="entry name" value="PAP2/HPO"/>
</dbReference>
<dbReference type="AlphaFoldDB" id="A0A5B9DGT6"/>
<dbReference type="PANTHER" id="PTHR14969:SF13">
    <property type="entry name" value="AT30094P"/>
    <property type="match status" value="1"/>
</dbReference>
<sequence>MEKKKRNLLLLTLYLVFSIIISIILAPIEINFSIYWSEQNISGSFLDKITFFMNRTMFDGDGFGGQDVSYIFIIISLIVYPISFIKPIKEYMKTMRMYSGFLIAVGLSTTIIGRAFKAIFARVRPYQVVGDLSLYSPMWTFGKYSLDDAISKGSFISGHTLIAIYLITFAFFITKTHKPWKIVISFLISIAWAILMGFSRVVAVKHYPSDVFWSMIIGIAMVSWLYFTVFKIPKRESGELEIYGKGEEFLWSLIFVVVTILFSSSIIAVRYMFINFIWYQPLLAVIGPLIGYILIMGMNRITKVN</sequence>
<keyword evidence="4" id="KW-1185">Reference proteome</keyword>
<dbReference type="OrthoDB" id="10182at2157"/>
<dbReference type="Pfam" id="PF01569">
    <property type="entry name" value="PAP2"/>
    <property type="match status" value="1"/>
</dbReference>
<reference evidence="3 4" key="2">
    <citation type="journal article" date="2024" name="Int. J. Syst. Evol. Microbiol.">
        <title>Promethearchaeum syntrophicum gen. nov., sp. nov., an anaerobic, obligately syntrophic archaeon, the first isolate of the lineage 'Asgard' archaea, and proposal of the new archaeal phylum Promethearchaeota phyl. nov. and kingdom Promethearchaeati regn. nov.</title>
        <authorList>
            <person name="Imachi H."/>
            <person name="Nobu M.K."/>
            <person name="Kato S."/>
            <person name="Takaki Y."/>
            <person name="Miyazaki M."/>
            <person name="Miyata M."/>
            <person name="Ogawara M."/>
            <person name="Saito Y."/>
            <person name="Sakai S."/>
            <person name="Tahara Y.O."/>
            <person name="Takano Y."/>
            <person name="Tasumi E."/>
            <person name="Uematsu K."/>
            <person name="Yoshimura T."/>
            <person name="Itoh T."/>
            <person name="Ohkuma M."/>
            <person name="Takai K."/>
        </authorList>
    </citation>
    <scope>NUCLEOTIDE SEQUENCE [LARGE SCALE GENOMIC DNA]</scope>
    <source>
        <strain evidence="3 4">MK-D1</strain>
    </source>
</reference>
<dbReference type="GeneID" id="41331742"/>
<feature type="transmembrane region" description="Helical" evidence="1">
    <location>
        <begin position="211"/>
        <end position="229"/>
    </location>
</feature>
<feature type="transmembrane region" description="Helical" evidence="1">
    <location>
        <begin position="249"/>
        <end position="271"/>
    </location>
</feature>
<keyword evidence="1" id="KW-1133">Transmembrane helix</keyword>